<sequence length="486" mass="54240">MAERLGPVQELVAALRQFRALTDPAGRAIFLDLLRIELGDAPLPVQDHRSADYFLLELAPACLRSEQVLGAVREVLFTMVDSAGVMEPFDAVVARLTARPALTAAATERLRVLLSGLQVKRLTRICQESVSPFQPAPQAADPWQAFQELSRLSTEPDRLPPQLAFVERLAAEAPFDQAGALRAWADEQAAALELTAQLRSLRQSVAQRAPEPFDAYLVVRLLPQDEPGRYLLTSWRSHDPERWRPVAGPSEYVTRATAERAVRRLVHEAEEEWAKDARDIHLEFLLAAEDLDLPVHLWLRDADTDVPVPLGMAYPVVVRSLERSRNPLWRRWWRSRWRMMDGAPERCRQLVVDGTDPETAVPGEPQALVARLVADPCVVSLVLGAPPGRTVRGGHQARAAWTAGLPVIIWDRRDRRSDELVEEFGQFTAGSGGSLARLRDGVTKLRVEAHTVDSAVREQHLGRHVVLCWDDPTRPVEAHEQLAGPD</sequence>
<dbReference type="Pfam" id="PF19916">
    <property type="entry name" value="VMAP-M0"/>
    <property type="match status" value="1"/>
</dbReference>
<feature type="domain" description="Effector-associated" evidence="2">
    <location>
        <begin position="12"/>
        <end position="81"/>
    </location>
</feature>
<protein>
    <submittedName>
        <fullName evidence="4">Uncharacterized protein</fullName>
    </submittedName>
</protein>
<evidence type="ECO:0000259" key="2">
    <source>
        <dbReference type="Pfam" id="PF19956"/>
    </source>
</evidence>
<gene>
    <name evidence="4" type="ORF">IHE55_01850</name>
</gene>
<evidence type="ECO:0000259" key="3">
    <source>
        <dbReference type="Pfam" id="PF20028"/>
    </source>
</evidence>
<dbReference type="Proteomes" id="UP000807371">
    <property type="component" value="Unassembled WGS sequence"/>
</dbReference>
<dbReference type="InterPro" id="IPR045450">
    <property type="entry name" value="VMAP_C"/>
</dbReference>
<evidence type="ECO:0000313" key="4">
    <source>
        <dbReference type="EMBL" id="MBH5333616.1"/>
    </source>
</evidence>
<dbReference type="RefSeq" id="WP_197987408.1">
    <property type="nucleotide sequence ID" value="NZ_JACYXC010000001.1"/>
</dbReference>
<keyword evidence="5" id="KW-1185">Reference proteome</keyword>
<evidence type="ECO:0000259" key="1">
    <source>
        <dbReference type="Pfam" id="PF19916"/>
    </source>
</evidence>
<dbReference type="InterPro" id="IPR045555">
    <property type="entry name" value="VMAP-M0"/>
</dbReference>
<name>A0ABS0NEN0_9ACTN</name>
<accession>A0ABS0NEN0</accession>
<dbReference type="InterPro" id="IPR045431">
    <property type="entry name" value="EAD2"/>
</dbReference>
<evidence type="ECO:0000313" key="5">
    <source>
        <dbReference type="Proteomes" id="UP000807371"/>
    </source>
</evidence>
<reference evidence="4 5" key="1">
    <citation type="submission" date="2020-09" db="EMBL/GenBank/DDBJ databases">
        <title>Biosynthesis of the nuclear factor of activated T cells inhibitor NFAT-133 and its congeners in Streptomyces pactum.</title>
        <authorList>
            <person name="Zhou W."/>
            <person name="Posri P."/>
            <person name="Abugrain M.E."/>
            <person name="Weisberg A.J."/>
            <person name="Chang J.H."/>
            <person name="Mahmud T."/>
        </authorList>
    </citation>
    <scope>NUCLEOTIDE SEQUENCE [LARGE SCALE GENOMIC DNA]</scope>
    <source>
        <strain evidence="4 5">ATCC 27456</strain>
    </source>
</reference>
<dbReference type="EMBL" id="JACYXC010000001">
    <property type="protein sequence ID" value="MBH5333616.1"/>
    <property type="molecule type" value="Genomic_DNA"/>
</dbReference>
<dbReference type="Pfam" id="PF19956">
    <property type="entry name" value="EAD2"/>
    <property type="match status" value="1"/>
</dbReference>
<dbReference type="Pfam" id="PF20028">
    <property type="entry name" value="VMAP-C"/>
    <property type="match status" value="1"/>
</dbReference>
<proteinExistence type="predicted"/>
<organism evidence="4 5">
    <name type="scientific">Streptomyces pactum</name>
    <dbReference type="NCBI Taxonomy" id="68249"/>
    <lineage>
        <taxon>Bacteria</taxon>
        <taxon>Bacillati</taxon>
        <taxon>Actinomycetota</taxon>
        <taxon>Actinomycetes</taxon>
        <taxon>Kitasatosporales</taxon>
        <taxon>Streptomycetaceae</taxon>
        <taxon>Streptomyces</taxon>
    </lineage>
</organism>
<feature type="domain" description="vWA-MoxR associated protein C-terminal" evidence="3">
    <location>
        <begin position="228"/>
        <end position="472"/>
    </location>
</feature>
<comment type="caution">
    <text evidence="4">The sequence shown here is derived from an EMBL/GenBank/DDBJ whole genome shotgun (WGS) entry which is preliminary data.</text>
</comment>
<feature type="domain" description="vWA-MoxR associated protein middle region 0" evidence="1">
    <location>
        <begin position="103"/>
        <end position="203"/>
    </location>
</feature>